<dbReference type="InterPro" id="IPR053189">
    <property type="entry name" value="Clp_protease_adapter_ClpF"/>
</dbReference>
<gene>
    <name evidence="3" type="ORF">HY3_01870</name>
</gene>
<comment type="caution">
    <text evidence="3">The sequence shown here is derived from an EMBL/GenBank/DDBJ whole genome shotgun (WGS) entry which is preliminary data.</text>
</comment>
<reference evidence="3 4" key="1">
    <citation type="submission" date="2013-04" db="EMBL/GenBank/DDBJ databases">
        <title>Hyphomonas sp. T24B3 Genome Sequencing.</title>
        <authorList>
            <person name="Lai Q."/>
            <person name="Shao Z."/>
        </authorList>
    </citation>
    <scope>NUCLEOTIDE SEQUENCE [LARGE SCALE GENOMIC DNA]</scope>
    <source>
        <strain evidence="3 4">T24B3</strain>
    </source>
</reference>
<evidence type="ECO:0000313" key="3">
    <source>
        <dbReference type="EMBL" id="RAN34378.1"/>
    </source>
</evidence>
<dbReference type="SMART" id="SM00992">
    <property type="entry name" value="YccV-like"/>
    <property type="match status" value="1"/>
</dbReference>
<dbReference type="Proteomes" id="UP000249123">
    <property type="component" value="Unassembled WGS sequence"/>
</dbReference>
<dbReference type="STRING" id="1280941.HY2_01785"/>
<keyword evidence="4" id="KW-1185">Reference proteome</keyword>
<dbReference type="GO" id="GO:0003677">
    <property type="term" value="F:DNA binding"/>
    <property type="evidence" value="ECO:0007669"/>
    <property type="project" value="UniProtKB-UniRule"/>
</dbReference>
<dbReference type="SUPFAM" id="SSF141255">
    <property type="entry name" value="YccV-like"/>
    <property type="match status" value="1"/>
</dbReference>
<dbReference type="Gene3D" id="2.30.30.390">
    <property type="entry name" value="Hemimethylated DNA-binding domain"/>
    <property type="match status" value="1"/>
</dbReference>
<evidence type="ECO:0000259" key="2">
    <source>
        <dbReference type="SMART" id="SM00992"/>
    </source>
</evidence>
<evidence type="ECO:0000313" key="4">
    <source>
        <dbReference type="Proteomes" id="UP000249123"/>
    </source>
</evidence>
<accession>A0A062U546</accession>
<protein>
    <recommendedName>
        <fullName evidence="1">Heat shock protein HspQ</fullName>
    </recommendedName>
</protein>
<sequence>MARRTSLFGWLRRSKKTGGRKTSDGALLLDKPVNPDHLYNDVTPLVAKFQIGQVVRHRHFPFRGVIFDVDPVFANTEDWYQSIPEEVRPRKDQPFYHLFAENERTHYVAYVSEQNLVPDESDSPLNHPDIPEWFDLTPRGTYELKKGVAN</sequence>
<dbReference type="OrthoDB" id="9797680at2"/>
<feature type="domain" description="Hemimethylated DNA-binding" evidence="2">
    <location>
        <begin position="46"/>
        <end position="145"/>
    </location>
</feature>
<dbReference type="AlphaFoldDB" id="A0A062U546"/>
<dbReference type="InterPro" id="IPR036623">
    <property type="entry name" value="Hemimethylated_DNA-bd_sf"/>
</dbReference>
<proteinExistence type="predicted"/>
<dbReference type="PANTHER" id="PTHR48439:SF1">
    <property type="entry name" value="HEMIMETHYLATED DNA-BINDING DOMAIN-CONTAINING PROTEIN"/>
    <property type="match status" value="1"/>
</dbReference>
<dbReference type="PANTHER" id="PTHR48439">
    <property type="entry name" value="HEMIMETHYLATED DNA-BINDING DOMAIN-CONTAINING PROTEIN"/>
    <property type="match status" value="1"/>
</dbReference>
<accession>A0A328JVR2</accession>
<name>A0A062U546_9PROT</name>
<dbReference type="NCBIfam" id="TIGR02097">
    <property type="entry name" value="yccV"/>
    <property type="match status" value="1"/>
</dbReference>
<evidence type="ECO:0000256" key="1">
    <source>
        <dbReference type="NCBIfam" id="TIGR02097"/>
    </source>
</evidence>
<dbReference type="InterPro" id="IPR011722">
    <property type="entry name" value="Hemimethylated_DNA-bd_dom"/>
</dbReference>
<dbReference type="Pfam" id="PF08755">
    <property type="entry name" value="YccV-like"/>
    <property type="match status" value="1"/>
</dbReference>
<dbReference type="EMBL" id="AWFB01000012">
    <property type="protein sequence ID" value="RAN34378.1"/>
    <property type="molecule type" value="Genomic_DNA"/>
</dbReference>
<organism evidence="3 4">
    <name type="scientific">Hyphomonas pacifica</name>
    <dbReference type="NCBI Taxonomy" id="1280941"/>
    <lineage>
        <taxon>Bacteria</taxon>
        <taxon>Pseudomonadati</taxon>
        <taxon>Pseudomonadota</taxon>
        <taxon>Alphaproteobacteria</taxon>
        <taxon>Hyphomonadales</taxon>
        <taxon>Hyphomonadaceae</taxon>
        <taxon>Hyphomonas</taxon>
    </lineage>
</organism>
<dbReference type="eggNOG" id="COG3785">
    <property type="taxonomic scope" value="Bacteria"/>
</dbReference>